<gene>
    <name evidence="6" type="ORF">ACFSUO_15075</name>
</gene>
<accession>A0ABW5VC93</accession>
<feature type="transmembrane region" description="Helical" evidence="5">
    <location>
        <begin position="386"/>
        <end position="407"/>
    </location>
</feature>
<sequence length="494" mass="55967">MQQDKNKSPVYAKIEKNDAYMKDEIGVGESFDLGFRELTILKRKVHLYYLTGLCDSSVVLQIIRKLVDINDKESNMKKVPEIIENRIVYMQVNKTESLDEAVDQMLSGLIVIFVDGVKYAFVVDTRNYPGRSPEEPDTEHVVRGSRDGYTENIIENTALTRRRIRDARLRHEMLKVGERSKTDVCLCYIKDIANEGLVNEVKEKINNIEVDGVPMADKTIEEFIIDRKWKPYPLVRYTERPDVASTHLMEGHILLIVDTSPSVMILPTTFFDHLQHAEEYRETPALGTFIRWTRYLAIMASIFLLPVWLLFALDPTLLPGELSFVGPKDEGTVPIALQIILADLGVEFLRMAAIHTPTPLSTAMGLIAAVLIGQIAIDVGMFGPEVILYVSVSAIGIYVTPSYELGVANKMARFGLVIITGLFGLVGFLIATTIYILLLVRLKSIRTPYMWPLLPFNPMAMIEILFRVPMPYSNRRPSFVHPKNDYRQPSATKQ</sequence>
<dbReference type="Pfam" id="PF03323">
    <property type="entry name" value="GerA"/>
    <property type="match status" value="1"/>
</dbReference>
<keyword evidence="5" id="KW-0812">Transmembrane</keyword>
<keyword evidence="3 4" id="KW-0472">Membrane</keyword>
<reference evidence="7" key="1">
    <citation type="journal article" date="2019" name="Int. J. Syst. Evol. Microbiol.">
        <title>The Global Catalogue of Microorganisms (GCM) 10K type strain sequencing project: providing services to taxonomists for standard genome sequencing and annotation.</title>
        <authorList>
            <consortium name="The Broad Institute Genomics Platform"/>
            <consortium name="The Broad Institute Genome Sequencing Center for Infectious Disease"/>
            <person name="Wu L."/>
            <person name="Ma J."/>
        </authorList>
    </citation>
    <scope>NUCLEOTIDE SEQUENCE [LARGE SCALE GENOMIC DNA]</scope>
    <source>
        <strain evidence="7">TISTR 1535</strain>
    </source>
</reference>
<dbReference type="PIRSF" id="PIRSF005690">
    <property type="entry name" value="GerBA"/>
    <property type="match status" value="1"/>
</dbReference>
<dbReference type="RefSeq" id="WP_382395619.1">
    <property type="nucleotide sequence ID" value="NZ_JBHUNA010000040.1"/>
</dbReference>
<evidence type="ECO:0000256" key="3">
    <source>
        <dbReference type="ARBA" id="ARBA00023136"/>
    </source>
</evidence>
<protein>
    <submittedName>
        <fullName evidence="6">Spore germination protein</fullName>
    </submittedName>
</protein>
<evidence type="ECO:0000313" key="6">
    <source>
        <dbReference type="EMBL" id="MFD2762280.1"/>
    </source>
</evidence>
<feature type="transmembrane region" description="Helical" evidence="5">
    <location>
        <begin position="360"/>
        <end position="380"/>
    </location>
</feature>
<proteinExistence type="inferred from homology"/>
<dbReference type="EMBL" id="JBHUNA010000040">
    <property type="protein sequence ID" value="MFD2762280.1"/>
    <property type="molecule type" value="Genomic_DNA"/>
</dbReference>
<feature type="transmembrane region" description="Helical" evidence="5">
    <location>
        <begin position="414"/>
        <end position="437"/>
    </location>
</feature>
<keyword evidence="7" id="KW-1185">Reference proteome</keyword>
<evidence type="ECO:0000256" key="2">
    <source>
        <dbReference type="ARBA" id="ARBA00005278"/>
    </source>
</evidence>
<comment type="subcellular location">
    <subcellularLocation>
        <location evidence="4">Cell membrane</location>
    </subcellularLocation>
    <subcellularLocation>
        <location evidence="1">Membrane</location>
        <topology evidence="1">Multi-pass membrane protein</topology>
    </subcellularLocation>
</comment>
<keyword evidence="5" id="KW-1133">Transmembrane helix</keyword>
<organism evidence="6 7">
    <name type="scientific">Lentibacillus juripiscarius</name>
    <dbReference type="NCBI Taxonomy" id="257446"/>
    <lineage>
        <taxon>Bacteria</taxon>
        <taxon>Bacillati</taxon>
        <taxon>Bacillota</taxon>
        <taxon>Bacilli</taxon>
        <taxon>Bacillales</taxon>
        <taxon>Bacillaceae</taxon>
        <taxon>Lentibacillus</taxon>
    </lineage>
</organism>
<dbReference type="Proteomes" id="UP001597502">
    <property type="component" value="Unassembled WGS sequence"/>
</dbReference>
<dbReference type="PANTHER" id="PTHR22550:SF9">
    <property type="entry name" value="STAGE V SPORULATION PROTEIN AF"/>
    <property type="match status" value="1"/>
</dbReference>
<evidence type="ECO:0000313" key="7">
    <source>
        <dbReference type="Proteomes" id="UP001597502"/>
    </source>
</evidence>
<feature type="transmembrane region" description="Helical" evidence="5">
    <location>
        <begin position="295"/>
        <end position="313"/>
    </location>
</feature>
<evidence type="ECO:0000256" key="5">
    <source>
        <dbReference type="SAM" id="Phobius"/>
    </source>
</evidence>
<evidence type="ECO:0000256" key="4">
    <source>
        <dbReference type="PIRNR" id="PIRNR005690"/>
    </source>
</evidence>
<comment type="similarity">
    <text evidence="2 4">Belongs to the GerABKA family.</text>
</comment>
<name>A0ABW5VC93_9BACI</name>
<dbReference type="InterPro" id="IPR004995">
    <property type="entry name" value="Spore_Ger"/>
</dbReference>
<evidence type="ECO:0000256" key="1">
    <source>
        <dbReference type="ARBA" id="ARBA00004141"/>
    </source>
</evidence>
<comment type="caution">
    <text evidence="6">The sequence shown here is derived from an EMBL/GenBank/DDBJ whole genome shotgun (WGS) entry which is preliminary data.</text>
</comment>
<dbReference type="PANTHER" id="PTHR22550">
    <property type="entry name" value="SPORE GERMINATION PROTEIN"/>
    <property type="match status" value="1"/>
</dbReference>
<dbReference type="InterPro" id="IPR050768">
    <property type="entry name" value="UPF0353/GerABKA_families"/>
</dbReference>